<evidence type="ECO:0000256" key="2">
    <source>
        <dbReference type="ARBA" id="ARBA00022475"/>
    </source>
</evidence>
<feature type="transmembrane region" description="Helical" evidence="6">
    <location>
        <begin position="59"/>
        <end position="78"/>
    </location>
</feature>
<feature type="transmembrane region" description="Helical" evidence="6">
    <location>
        <begin position="246"/>
        <end position="273"/>
    </location>
</feature>
<feature type="transmembrane region" description="Helical" evidence="6">
    <location>
        <begin position="207"/>
        <end position="226"/>
    </location>
</feature>
<evidence type="ECO:0000256" key="6">
    <source>
        <dbReference type="SAM" id="Phobius"/>
    </source>
</evidence>
<keyword evidence="4 6" id="KW-1133">Transmembrane helix</keyword>
<dbReference type="PANTHER" id="PTHR30482:SF17">
    <property type="entry name" value="ABC TRANSPORTER ATP-BINDING PROTEIN"/>
    <property type="match status" value="1"/>
</dbReference>
<dbReference type="Pfam" id="PF02653">
    <property type="entry name" value="BPD_transp_2"/>
    <property type="match status" value="1"/>
</dbReference>
<dbReference type="InterPro" id="IPR043428">
    <property type="entry name" value="LivM-like"/>
</dbReference>
<name>A0A7W9YZ16_9HYPH</name>
<accession>A0A7W9YZ16</accession>
<comment type="caution">
    <text evidence="7">The sequence shown here is derived from an EMBL/GenBank/DDBJ whole genome shotgun (WGS) entry which is preliminary data.</text>
</comment>
<evidence type="ECO:0000256" key="4">
    <source>
        <dbReference type="ARBA" id="ARBA00022989"/>
    </source>
</evidence>
<feature type="transmembrane region" description="Helical" evidence="6">
    <location>
        <begin position="322"/>
        <end position="347"/>
    </location>
</feature>
<feature type="transmembrane region" description="Helical" evidence="6">
    <location>
        <begin position="84"/>
        <end position="103"/>
    </location>
</feature>
<keyword evidence="5 6" id="KW-0472">Membrane</keyword>
<evidence type="ECO:0000256" key="1">
    <source>
        <dbReference type="ARBA" id="ARBA00004651"/>
    </source>
</evidence>
<dbReference type="GO" id="GO:0015658">
    <property type="term" value="F:branched-chain amino acid transmembrane transporter activity"/>
    <property type="evidence" value="ECO:0007669"/>
    <property type="project" value="InterPro"/>
</dbReference>
<feature type="transmembrane region" description="Helical" evidence="6">
    <location>
        <begin position="32"/>
        <end position="52"/>
    </location>
</feature>
<comment type="subcellular location">
    <subcellularLocation>
        <location evidence="1">Cell membrane</location>
        <topology evidence="1">Multi-pass membrane protein</topology>
    </subcellularLocation>
</comment>
<dbReference type="EMBL" id="JACHEJ010000007">
    <property type="protein sequence ID" value="MBB6181044.1"/>
    <property type="molecule type" value="Genomic_DNA"/>
</dbReference>
<sequence>MRTLLLPIVLLALLIVIPPFMGIAWQNALVNVLIASLFALAFNLLIGQAGLLSFGHAAYFGLGAFAALHLMIAIEDGFPFPTPLVPLAGAAVGLVIGLIAGYFATMRSGVYFALVTLAIAELFHSLAPRLQDLFGGEAGVSSMRMPWSGIIFGSTLEVYYLTLTWVVLCALALWSYTRTPFGRLTLALRDNEQRVRFLGYNAHSSKVIVFAISAMFTGVAGALLAISNETANYSLFASDVSAQVVLQTFVGGSTIFFGPVIGAAAFTFFSFLLSDVTRSWVFYQGLIFVLVMLYAPAGIGGVLQHHIRNRRQLDWSRLAGPYLVAILGGVLVAAGVVFLTEAISVLFGEHYARLRQSAAGSFPPYTLFGMTWQPTSPLTWLVPLILLVFGLALMVRSRQRIDALWGRMGKGKEAKAGVGALGGAT</sequence>
<proteinExistence type="predicted"/>
<evidence type="ECO:0000256" key="5">
    <source>
        <dbReference type="ARBA" id="ARBA00023136"/>
    </source>
</evidence>
<keyword evidence="8" id="KW-1185">Reference proteome</keyword>
<dbReference type="GO" id="GO:0005886">
    <property type="term" value="C:plasma membrane"/>
    <property type="evidence" value="ECO:0007669"/>
    <property type="project" value="UniProtKB-SubCell"/>
</dbReference>
<feature type="transmembrane region" description="Helical" evidence="6">
    <location>
        <begin position="378"/>
        <end position="395"/>
    </location>
</feature>
<evidence type="ECO:0000256" key="3">
    <source>
        <dbReference type="ARBA" id="ARBA00022692"/>
    </source>
</evidence>
<evidence type="ECO:0000313" key="8">
    <source>
        <dbReference type="Proteomes" id="UP000535501"/>
    </source>
</evidence>
<dbReference type="InterPro" id="IPR001851">
    <property type="entry name" value="ABC_transp_permease"/>
</dbReference>
<gene>
    <name evidence="7" type="ORF">HNQ75_003027</name>
</gene>
<feature type="transmembrane region" description="Helical" evidence="6">
    <location>
        <begin position="147"/>
        <end position="174"/>
    </location>
</feature>
<dbReference type="PANTHER" id="PTHR30482">
    <property type="entry name" value="HIGH-AFFINITY BRANCHED-CHAIN AMINO ACID TRANSPORT SYSTEM PERMEASE"/>
    <property type="match status" value="1"/>
</dbReference>
<dbReference type="AlphaFoldDB" id="A0A7W9YZ16"/>
<keyword evidence="2" id="KW-1003">Cell membrane</keyword>
<feature type="transmembrane region" description="Helical" evidence="6">
    <location>
        <begin position="280"/>
        <end position="302"/>
    </location>
</feature>
<evidence type="ECO:0000313" key="7">
    <source>
        <dbReference type="EMBL" id="MBB6181044.1"/>
    </source>
</evidence>
<protein>
    <submittedName>
        <fullName evidence="7">Branched-chain amino acid transport system permease protein</fullName>
    </submittedName>
</protein>
<reference evidence="7 8" key="1">
    <citation type="submission" date="2020-08" db="EMBL/GenBank/DDBJ databases">
        <title>Genomic Encyclopedia of Type Strains, Phase IV (KMG-IV): sequencing the most valuable type-strain genomes for metagenomic binning, comparative biology and taxonomic classification.</title>
        <authorList>
            <person name="Goeker M."/>
        </authorList>
    </citation>
    <scope>NUCLEOTIDE SEQUENCE [LARGE SCALE GENOMIC DNA]</scope>
    <source>
        <strain evidence="7 8">DSM 102134</strain>
    </source>
</reference>
<dbReference type="CDD" id="cd06581">
    <property type="entry name" value="TM_PBP1_LivM_like"/>
    <property type="match status" value="1"/>
</dbReference>
<organism evidence="7 8">
    <name type="scientific">Pseudorhizobium flavum</name>
    <dbReference type="NCBI Taxonomy" id="1335061"/>
    <lineage>
        <taxon>Bacteria</taxon>
        <taxon>Pseudomonadati</taxon>
        <taxon>Pseudomonadota</taxon>
        <taxon>Alphaproteobacteria</taxon>
        <taxon>Hyphomicrobiales</taxon>
        <taxon>Rhizobiaceae</taxon>
        <taxon>Rhizobium/Agrobacterium group</taxon>
        <taxon>Pseudorhizobium</taxon>
    </lineage>
</organism>
<dbReference type="Proteomes" id="UP000535501">
    <property type="component" value="Unassembled WGS sequence"/>
</dbReference>
<keyword evidence="3 6" id="KW-0812">Transmembrane</keyword>